<dbReference type="EMBL" id="CP003423">
    <property type="protein sequence ID" value="AFH42029.1"/>
    <property type="molecule type" value="Genomic_DNA"/>
</dbReference>
<reference evidence="1 2" key="2">
    <citation type="journal article" date="2014" name="Extremophiles">
        <title>Analysis of the complete genome of Fervidococcus fontis confirms the distinct phylogenetic position of the order Fervidicoccales and suggests its environmental function.</title>
        <authorList>
            <person name="Lebedinsky A.V."/>
            <person name="Mardanov A.V."/>
            <person name="Kublanov I.V."/>
            <person name="Gumerov V.M."/>
            <person name="Beletsky A.V."/>
            <person name="Perevalova A.A."/>
            <person name="Bidzhieva S.Kh."/>
            <person name="Bonch-Osmolovskaya E.A."/>
            <person name="Skryabin K.G."/>
            <person name="Ravin N.V."/>
        </authorList>
    </citation>
    <scope>NUCLEOTIDE SEQUENCE [LARGE SCALE GENOMIC DNA]</scope>
    <source>
        <strain evidence="2">DSM 19380 / VKM B-2539 / Kam940</strain>
    </source>
</reference>
<organism evidence="1 2">
    <name type="scientific">Fervidicoccus fontis (strain DSM 19380 / JCM 18336 / VKM B-2539 / Kam940)</name>
    <dbReference type="NCBI Taxonomy" id="1163730"/>
    <lineage>
        <taxon>Archaea</taxon>
        <taxon>Thermoproteota</taxon>
        <taxon>Thermoprotei</taxon>
        <taxon>Fervidicoccales</taxon>
        <taxon>Fervidicoccaceae</taxon>
        <taxon>Fervidicoccus</taxon>
    </lineage>
</organism>
<dbReference type="InParanoid" id="H9ZZ72"/>
<reference evidence="2" key="1">
    <citation type="submission" date="2012-03" db="EMBL/GenBank/DDBJ databases">
        <title>Fervidicoccus fontis complete genome analysis confirms its distinct phylogenetic position and predicts its environmental function.</title>
        <authorList>
            <person name="Lebedinsky A.V."/>
            <person name="Mardanov A.V."/>
            <person name="Gumerov V.M."/>
            <person name="Beletsky A.V."/>
            <person name="Kublanov I.V."/>
            <person name="Perevalova A.A."/>
            <person name="Bonch-Osmolovskaya E.A."/>
            <person name="Ravin N.V."/>
            <person name="Skryabin K.G."/>
        </authorList>
    </citation>
    <scope>NUCLEOTIDE SEQUENCE [LARGE SCALE GENOMIC DNA]</scope>
    <source>
        <strain evidence="2">DSM 19380 / VKM B-2539 / Kam940</strain>
    </source>
</reference>
<dbReference type="AlphaFoldDB" id="H9ZZ72"/>
<evidence type="ECO:0000313" key="2">
    <source>
        <dbReference type="Proteomes" id="UP000007391"/>
    </source>
</evidence>
<gene>
    <name evidence="1" type="ordered locus">FFONT_0033</name>
</gene>
<proteinExistence type="predicted"/>
<dbReference type="STRING" id="1163730.FFONT_0033"/>
<accession>H9ZZ72</accession>
<keyword evidence="2" id="KW-1185">Reference proteome</keyword>
<name>H9ZZ72_FERFK</name>
<dbReference type="HOGENOM" id="CLU_3147817_0_0_2"/>
<evidence type="ECO:0000313" key="1">
    <source>
        <dbReference type="EMBL" id="AFH42029.1"/>
    </source>
</evidence>
<dbReference type="Proteomes" id="UP000007391">
    <property type="component" value="Chromosome"/>
</dbReference>
<dbReference type="KEGG" id="ffo:FFONT_0033"/>
<sequence length="48" mass="5479">MLLVRPSSGAASHKMQLDEGGEDELLWNRPAQMIWGIELFKKYVFKAS</sequence>
<protein>
    <submittedName>
        <fullName evidence="1">Uncharacterized protein</fullName>
    </submittedName>
</protein>